<dbReference type="GO" id="GO:0005829">
    <property type="term" value="C:cytosol"/>
    <property type="evidence" value="ECO:0007669"/>
    <property type="project" value="TreeGrafter"/>
</dbReference>
<dbReference type="HAMAP" id="MF_01932">
    <property type="entry name" value="AMP_nucleosidase"/>
    <property type="match status" value="1"/>
</dbReference>
<dbReference type="InterPro" id="IPR047039">
    <property type="entry name" value="AMN_phosphorylase"/>
</dbReference>
<comment type="caution">
    <text evidence="4">The sequence shown here is derived from an EMBL/GenBank/DDBJ whole genome shotgun (WGS) entry which is preliminary data.</text>
</comment>
<reference evidence="4 5" key="1">
    <citation type="submission" date="2019-01" db="EMBL/GenBank/DDBJ databases">
        <authorList>
            <person name="Chen W.-M."/>
        </authorList>
    </citation>
    <scope>NUCLEOTIDE SEQUENCE [LARGE SCALE GENOMIC DNA]</scope>
    <source>
        <strain evidence="4 5">CCP-7</strain>
    </source>
</reference>
<evidence type="ECO:0000313" key="4">
    <source>
        <dbReference type="EMBL" id="RVT93081.1"/>
    </source>
</evidence>
<feature type="domain" description="AMP nucleoside phosphorylase N-terminal" evidence="3">
    <location>
        <begin position="9"/>
        <end position="166"/>
    </location>
</feature>
<dbReference type="EC" id="3.2.2.4" evidence="1"/>
<feature type="domain" description="Nucleoside phosphorylase" evidence="2">
    <location>
        <begin position="270"/>
        <end position="427"/>
    </location>
</feature>
<comment type="function">
    <text evidence="1">Catalyzes the hydrolysis of the N-glycosidic bond of AMP to form adenine and ribose 5-phosphate. Involved in regulation of AMP concentrations.</text>
</comment>
<dbReference type="Gene3D" id="3.30.1730.10">
    <property type="entry name" value="AMP nucleoside phosphorylase, N-terminal domain"/>
    <property type="match status" value="1"/>
</dbReference>
<evidence type="ECO:0000256" key="1">
    <source>
        <dbReference type="HAMAP-Rule" id="MF_01932"/>
    </source>
</evidence>
<keyword evidence="4" id="KW-0326">Glycosidase</keyword>
<evidence type="ECO:0000313" key="5">
    <source>
        <dbReference type="Proteomes" id="UP000282971"/>
    </source>
</evidence>
<comment type="catalytic activity">
    <reaction evidence="1">
        <text>AMP + H2O = D-ribose 5-phosphate + adenine</text>
        <dbReference type="Rhea" id="RHEA:20129"/>
        <dbReference type="ChEBI" id="CHEBI:15377"/>
        <dbReference type="ChEBI" id="CHEBI:16708"/>
        <dbReference type="ChEBI" id="CHEBI:78346"/>
        <dbReference type="ChEBI" id="CHEBI:456215"/>
        <dbReference type="EC" id="3.2.2.4"/>
    </reaction>
</comment>
<keyword evidence="5" id="KW-1185">Reference proteome</keyword>
<dbReference type="OrthoDB" id="7945729at2"/>
<dbReference type="InterPro" id="IPR018953">
    <property type="entry name" value="AMP_nucleoside_Pase_N"/>
</dbReference>
<evidence type="ECO:0000259" key="3">
    <source>
        <dbReference type="Pfam" id="PF10423"/>
    </source>
</evidence>
<evidence type="ECO:0000259" key="2">
    <source>
        <dbReference type="Pfam" id="PF01048"/>
    </source>
</evidence>
<dbReference type="AlphaFoldDB" id="A0A437M5S1"/>
<dbReference type="NCBIfam" id="TIGR01717">
    <property type="entry name" value="AMP-nucleosdse"/>
    <property type="match status" value="1"/>
</dbReference>
<dbReference type="GO" id="GO:0009116">
    <property type="term" value="P:nucleoside metabolic process"/>
    <property type="evidence" value="ECO:0007669"/>
    <property type="project" value="InterPro"/>
</dbReference>
<keyword evidence="1 4" id="KW-0378">Hydrolase</keyword>
<dbReference type="GO" id="GO:0008714">
    <property type="term" value="F:AMP nucleosidase activity"/>
    <property type="evidence" value="ECO:0007669"/>
    <property type="project" value="UniProtKB-UniRule"/>
</dbReference>
<dbReference type="SUPFAM" id="SSF53167">
    <property type="entry name" value="Purine and uridine phosphorylases"/>
    <property type="match status" value="1"/>
</dbReference>
<dbReference type="NCBIfam" id="NF006142">
    <property type="entry name" value="PRK08292.1"/>
    <property type="match status" value="1"/>
</dbReference>
<dbReference type="RefSeq" id="WP_127741336.1">
    <property type="nucleotide sequence ID" value="NZ_SACN01000001.1"/>
</dbReference>
<sequence length="482" mass="53213">MASDKATHIVAQLDDLYRQSVSRLRAALTLYIREGQRPDPEARASGAFTYPEIRISYDGLHDPGPLGRAYGRLSTAGDYAISVTQPALFGDYLASQIDMLIDDFGVEVTVGPSAHEIPYNFVLDAGDDLDLTGAAPTELARIFPSTELAAIGDELADGLWLQDPDTPRPLALFDAQRVDFSLARLRHYTGTPAGHTQNYILFTNYHRYVDEFVSWAIDQLNEDNRYTMLSGAGGVEIRPGDPDPHRVIADSAWRKHQMPAYHLMADDHSGITLVNIGVGPSNAKTITDHLAVMRPAAWLMIGHCGGLRPSQRIGDYVLAHAYLRDDHVLDAVLPPEIPIPAIAEVQNALTHAAEIVSGESMEQLKLRMRTGTVVTSDDRNWELRYTASALRFSQSRAVAIDMESATLAAQGYRFRVPYGTLLCVSDKPIHGEIKLPGQANRFYERAIAEHLQIGIAAVDQLRGEGARLHSRKLRAFNEPPFR</sequence>
<dbReference type="Proteomes" id="UP000282971">
    <property type="component" value="Unassembled WGS sequence"/>
</dbReference>
<dbReference type="InterPro" id="IPR035994">
    <property type="entry name" value="Nucleoside_phosphorylase_sf"/>
</dbReference>
<dbReference type="GO" id="GO:0044209">
    <property type="term" value="P:AMP salvage"/>
    <property type="evidence" value="ECO:0007669"/>
    <property type="project" value="InterPro"/>
</dbReference>
<dbReference type="EMBL" id="SACN01000001">
    <property type="protein sequence ID" value="RVT93081.1"/>
    <property type="molecule type" value="Genomic_DNA"/>
</dbReference>
<dbReference type="InterPro" id="IPR000845">
    <property type="entry name" value="Nucleoside_phosphorylase_d"/>
</dbReference>
<accession>A0A437M5S1</accession>
<dbReference type="CDD" id="cd17762">
    <property type="entry name" value="AMN"/>
    <property type="match status" value="1"/>
</dbReference>
<dbReference type="Pfam" id="PF01048">
    <property type="entry name" value="PNP_UDP_1"/>
    <property type="match status" value="1"/>
</dbReference>
<dbReference type="Gene3D" id="3.40.50.1580">
    <property type="entry name" value="Nucleoside phosphorylase domain"/>
    <property type="match status" value="1"/>
</dbReference>
<dbReference type="PANTHER" id="PTHR43691">
    <property type="entry name" value="URIDINE PHOSPHORYLASE"/>
    <property type="match status" value="1"/>
</dbReference>
<dbReference type="InterPro" id="IPR011271">
    <property type="entry name" value="AMP_nucleosidase"/>
</dbReference>
<comment type="similarity">
    <text evidence="1">Belongs to the AMP nucleosidase family.</text>
</comment>
<proteinExistence type="inferred from homology"/>
<dbReference type="PANTHER" id="PTHR43691:SF6">
    <property type="entry name" value="AMP NUCLEOSIDASE"/>
    <property type="match status" value="1"/>
</dbReference>
<protein>
    <recommendedName>
        <fullName evidence="1">AMP nucleosidase</fullName>
        <ecNumber evidence="1">3.2.2.4</ecNumber>
    </recommendedName>
</protein>
<gene>
    <name evidence="1" type="primary">amn</name>
    <name evidence="4" type="ORF">EOD43_04055</name>
</gene>
<name>A0A437M5S1_9SPHN</name>
<organism evidence="4 5">
    <name type="scientific">Sphingomonas crocodyli</name>
    <dbReference type="NCBI Taxonomy" id="1979270"/>
    <lineage>
        <taxon>Bacteria</taxon>
        <taxon>Pseudomonadati</taxon>
        <taxon>Pseudomonadota</taxon>
        <taxon>Alphaproteobacteria</taxon>
        <taxon>Sphingomonadales</taxon>
        <taxon>Sphingomonadaceae</taxon>
        <taxon>Sphingomonas</taxon>
    </lineage>
</organism>
<dbReference type="InterPro" id="IPR037109">
    <property type="entry name" value="AMP_N_sf"/>
</dbReference>
<dbReference type="Pfam" id="PF10423">
    <property type="entry name" value="AMNp_N"/>
    <property type="match status" value="1"/>
</dbReference>